<dbReference type="FunCoup" id="A0A6P8NKP6">
    <property type="interactions" value="958"/>
</dbReference>
<dbReference type="KEGG" id="gsh:117348496"/>
<dbReference type="InterPro" id="IPR024875">
    <property type="entry name" value="Protein_Lines"/>
</dbReference>
<dbReference type="InterPro" id="IPR029415">
    <property type="entry name" value="Lines_C"/>
</dbReference>
<dbReference type="PANTHER" id="PTHR16057:SF1">
    <property type="entry name" value="PROTEIN LINES HOMOLOG 1"/>
    <property type="match status" value="1"/>
</dbReference>
<sequence>MPSEEPLLLRELHRSVLAAAPLPREGRLWAAGRGWAPEARRETALLRLSLVRALVAKALAPGARVRREYAQAVRLLLGRARVDRSTVPLLAGPDKVLARLASRCMAHLVLFQLKEQSKVNEVWLCACLEMFSHPAKDPSAEHLSSFLGVLKSIFRDRSLCMAESLPKLLGPLDATLESLYDSLFSPSSSYSCQSDSLDLGIGNNLSAFIDLLEVLIALRGSLQLCFRCQRSVFLRTSHILQSITSSVPYFIKKKLVLLLKKCLLSKTGEDILPSPLALWTLQDLYLEADKLALAQAILQAVNSSWLQKVSVEKKSCYFGGTTMILETDAHASPDFGILRALSLVLLKALEIQLQHSVSEAEVKADFQNFMFQLLTFLQSHLQQLRLKHACEWISLIFIEQDDDMLEAVKTLLSLYLECERFCGKPPPVMHLSEEDNPELAATHESGYNPHCLFLFFLNSIMFDSTVLLDFLISSETCFLEYFVRYLKLLTGDWLHFCHVCRLFYTSALNAPLSVSETNISEPESSSSGSIAFPGTNGALLLSLIPDQNSLVTVRRQKGTQSVKPGQSDTSSLGALQSLVDYDSSEESELESLERECEPNINQSYARHSGSSRIRNALSRDEEKHVDRPLLETNICRPKACHIPSFQQKPCDEGTSSEELLFRCMRCLQELRMAVSRLNERNLFPYNPSALLKLLVHIDCLAKEDKGAVKSTFSPVTCNRLLAEF</sequence>
<dbReference type="Pfam" id="PF14694">
    <property type="entry name" value="LINES_N"/>
    <property type="match status" value="1"/>
</dbReference>
<dbReference type="RefSeq" id="XP_033776602.1">
    <property type="nucleotide sequence ID" value="XM_033920711.1"/>
</dbReference>
<dbReference type="OrthoDB" id="8251209at2759"/>
<dbReference type="AlphaFoldDB" id="A0A6P8NKP6"/>
<feature type="domain" description="Protein Lines N-terminal" evidence="1">
    <location>
        <begin position="149"/>
        <end position="500"/>
    </location>
</feature>
<gene>
    <name evidence="4" type="primary">LINS1</name>
</gene>
<evidence type="ECO:0000259" key="2">
    <source>
        <dbReference type="Pfam" id="PF14695"/>
    </source>
</evidence>
<evidence type="ECO:0000313" key="4">
    <source>
        <dbReference type="RefSeq" id="XP_033776602.1"/>
    </source>
</evidence>
<organism evidence="3 4">
    <name type="scientific">Geotrypetes seraphini</name>
    <name type="common">Gaboon caecilian</name>
    <name type="synonym">Caecilia seraphini</name>
    <dbReference type="NCBI Taxonomy" id="260995"/>
    <lineage>
        <taxon>Eukaryota</taxon>
        <taxon>Metazoa</taxon>
        <taxon>Chordata</taxon>
        <taxon>Craniata</taxon>
        <taxon>Vertebrata</taxon>
        <taxon>Euteleostomi</taxon>
        <taxon>Amphibia</taxon>
        <taxon>Gymnophiona</taxon>
        <taxon>Geotrypetes</taxon>
    </lineage>
</organism>
<reference evidence="4" key="1">
    <citation type="submission" date="2025-08" db="UniProtKB">
        <authorList>
            <consortium name="RefSeq"/>
        </authorList>
    </citation>
    <scope>IDENTIFICATION</scope>
</reference>
<accession>A0A6P8NKP6</accession>
<dbReference type="Pfam" id="PF14695">
    <property type="entry name" value="LINES_C"/>
    <property type="match status" value="1"/>
</dbReference>
<dbReference type="PANTHER" id="PTHR16057">
    <property type="entry name" value="WINS1, 2 PROTEIN"/>
    <property type="match status" value="1"/>
</dbReference>
<evidence type="ECO:0000313" key="3">
    <source>
        <dbReference type="Proteomes" id="UP000515159"/>
    </source>
</evidence>
<protein>
    <submittedName>
        <fullName evidence="4">Protein Lines homolog 1</fullName>
    </submittedName>
</protein>
<dbReference type="Proteomes" id="UP000515159">
    <property type="component" value="Chromosome 14"/>
</dbReference>
<proteinExistence type="predicted"/>
<feature type="domain" description="Protein Lines C-terminal" evidence="2">
    <location>
        <begin position="664"/>
        <end position="698"/>
    </location>
</feature>
<keyword evidence="3" id="KW-1185">Reference proteome</keyword>
<name>A0A6P8NKP6_GEOSA</name>
<dbReference type="CTD" id="55180"/>
<dbReference type="GeneID" id="117348496"/>
<dbReference type="InterPro" id="IPR032794">
    <property type="entry name" value="LINES_N"/>
</dbReference>
<dbReference type="InParanoid" id="A0A6P8NKP6"/>
<evidence type="ECO:0000259" key="1">
    <source>
        <dbReference type="Pfam" id="PF14694"/>
    </source>
</evidence>